<dbReference type="InterPro" id="IPR012533">
    <property type="entry name" value="YcnI-copper_dom"/>
</dbReference>
<feature type="domain" description="YncI copper-binding" evidence="4">
    <location>
        <begin position="30"/>
        <end position="176"/>
    </location>
</feature>
<keyword evidence="2" id="KW-0472">Membrane</keyword>
<comment type="caution">
    <text evidence="5">The sequence shown here is derived from an EMBL/GenBank/DDBJ whole genome shotgun (WGS) entry which is preliminary data.</text>
</comment>
<keyword evidence="2" id="KW-1133">Transmembrane helix</keyword>
<keyword evidence="6" id="KW-1185">Reference proteome</keyword>
<feature type="region of interest" description="Disordered" evidence="1">
    <location>
        <begin position="167"/>
        <end position="217"/>
    </location>
</feature>
<feature type="chain" id="PRO_5039282665" evidence="3">
    <location>
        <begin position="19"/>
        <end position="247"/>
    </location>
</feature>
<dbReference type="PROSITE" id="PS51318">
    <property type="entry name" value="TAT"/>
    <property type="match status" value="1"/>
</dbReference>
<dbReference type="Gene3D" id="2.60.40.2230">
    <property type="entry name" value="Uncharacterised protein YcnI-like PF07987, DUF1775"/>
    <property type="match status" value="1"/>
</dbReference>
<sequence length="247" mass="24633">MNVRRTVLPALATTAALAGVTVSAVPAGAHVTVTPDTTAAGSYAVLTFSVGHGCEGSPTTGLAIALPEEIPTVTPTVKAGWSVEKVTEKLAEPVTDSHGNEITERVTRVVYTAETPLADGYRDTVELSVMLPDAAGETLAFPVVQSCVEGETGWVETAAEGAAVAELESPAPTLTLTETTGDGHGTATGTGQDTDQDTDQDTGQGAGQGAEADDDAAPATGLAVGGLVAGLAGLALGALALARTRRA</sequence>
<evidence type="ECO:0000259" key="4">
    <source>
        <dbReference type="Pfam" id="PF07987"/>
    </source>
</evidence>
<keyword evidence="3" id="KW-0732">Signal</keyword>
<accession>A0A938Y8Q2</accession>
<dbReference type="InterPro" id="IPR006311">
    <property type="entry name" value="TAT_signal"/>
</dbReference>
<evidence type="ECO:0000313" key="6">
    <source>
        <dbReference type="Proteomes" id="UP000663791"/>
    </source>
</evidence>
<dbReference type="EMBL" id="JAERTX010000004">
    <property type="protein sequence ID" value="MBM9459289.1"/>
    <property type="molecule type" value="Genomic_DNA"/>
</dbReference>
<reference evidence="5" key="1">
    <citation type="submission" date="2021-01" db="EMBL/GenBank/DDBJ databases">
        <title>Novel species in genus Nocardioides.</title>
        <authorList>
            <person name="Zhang G."/>
        </authorList>
    </citation>
    <scope>NUCLEOTIDE SEQUENCE</scope>
    <source>
        <strain evidence="5">Zg-536</strain>
    </source>
</reference>
<feature type="transmembrane region" description="Helical" evidence="2">
    <location>
        <begin position="222"/>
        <end position="242"/>
    </location>
</feature>
<evidence type="ECO:0000256" key="2">
    <source>
        <dbReference type="SAM" id="Phobius"/>
    </source>
</evidence>
<gene>
    <name evidence="5" type="ORF">JK386_05190</name>
</gene>
<dbReference type="AlphaFoldDB" id="A0A938Y8Q2"/>
<feature type="signal peptide" evidence="3">
    <location>
        <begin position="1"/>
        <end position="18"/>
    </location>
</feature>
<name>A0A938Y8Q2_9ACTN</name>
<dbReference type="InterPro" id="IPR038507">
    <property type="entry name" value="YcnI-like_sf"/>
</dbReference>
<protein>
    <submittedName>
        <fullName evidence="5">YcnI family protein</fullName>
    </submittedName>
</protein>
<dbReference type="Pfam" id="PF07987">
    <property type="entry name" value="DUF1775"/>
    <property type="match status" value="1"/>
</dbReference>
<dbReference type="CDD" id="cd08545">
    <property type="entry name" value="YcnI_like"/>
    <property type="match status" value="1"/>
</dbReference>
<proteinExistence type="predicted"/>
<evidence type="ECO:0000313" key="5">
    <source>
        <dbReference type="EMBL" id="MBM9459289.1"/>
    </source>
</evidence>
<dbReference type="RefSeq" id="WP_205290597.1">
    <property type="nucleotide sequence ID" value="NZ_CP074406.1"/>
</dbReference>
<dbReference type="Proteomes" id="UP000663791">
    <property type="component" value="Unassembled WGS sequence"/>
</dbReference>
<organism evidence="5 6">
    <name type="scientific">Nocardioides faecalis</name>
    <dbReference type="NCBI Taxonomy" id="2803858"/>
    <lineage>
        <taxon>Bacteria</taxon>
        <taxon>Bacillati</taxon>
        <taxon>Actinomycetota</taxon>
        <taxon>Actinomycetes</taxon>
        <taxon>Propionibacteriales</taxon>
        <taxon>Nocardioidaceae</taxon>
        <taxon>Nocardioides</taxon>
    </lineage>
</organism>
<evidence type="ECO:0000256" key="1">
    <source>
        <dbReference type="SAM" id="MobiDB-lite"/>
    </source>
</evidence>
<keyword evidence="2" id="KW-0812">Transmembrane</keyword>
<evidence type="ECO:0000256" key="3">
    <source>
        <dbReference type="SAM" id="SignalP"/>
    </source>
</evidence>